<dbReference type="NCBIfam" id="TIGR00170">
    <property type="entry name" value="leuC"/>
    <property type="match status" value="1"/>
</dbReference>
<evidence type="ECO:0000259" key="18">
    <source>
        <dbReference type="Pfam" id="PF00330"/>
    </source>
</evidence>
<evidence type="ECO:0000256" key="1">
    <source>
        <dbReference type="ARBA" id="ARBA00000491"/>
    </source>
</evidence>
<evidence type="ECO:0000256" key="3">
    <source>
        <dbReference type="ARBA" id="ARBA00002695"/>
    </source>
</evidence>
<evidence type="ECO:0000313" key="22">
    <source>
        <dbReference type="EMBL" id="CAL4759113.1"/>
    </source>
</evidence>
<keyword evidence="23" id="KW-1185">Reference proteome</keyword>
<evidence type="ECO:0000256" key="6">
    <source>
        <dbReference type="ARBA" id="ARBA00011998"/>
    </source>
</evidence>
<evidence type="ECO:0000313" key="20">
    <source>
        <dbReference type="EMBL" id="CAI3971801.1"/>
    </source>
</evidence>
<dbReference type="PANTHER" id="PTHR43822">
    <property type="entry name" value="HOMOACONITASE, MITOCHONDRIAL-RELATED"/>
    <property type="match status" value="1"/>
</dbReference>
<keyword evidence="11" id="KW-0479">Metal-binding</keyword>
<dbReference type="SUPFAM" id="SSF53732">
    <property type="entry name" value="Aconitase iron-sulfur domain"/>
    <property type="match status" value="1"/>
</dbReference>
<comment type="cofactor">
    <cofactor evidence="2">
        <name>[4Fe-4S] cluster</name>
        <dbReference type="ChEBI" id="CHEBI:49883"/>
    </cofactor>
</comment>
<evidence type="ECO:0000256" key="2">
    <source>
        <dbReference type="ARBA" id="ARBA00001966"/>
    </source>
</evidence>
<dbReference type="GO" id="GO:0016853">
    <property type="term" value="F:isomerase activity"/>
    <property type="evidence" value="ECO:0007669"/>
    <property type="project" value="UniProtKB-KW"/>
</dbReference>
<dbReference type="GO" id="GO:0009316">
    <property type="term" value="C:3-isopropylmalate dehydratase complex"/>
    <property type="evidence" value="ECO:0007669"/>
    <property type="project" value="InterPro"/>
</dbReference>
<dbReference type="GO" id="GO:0051539">
    <property type="term" value="F:4 iron, 4 sulfur cluster binding"/>
    <property type="evidence" value="ECO:0007669"/>
    <property type="project" value="UniProtKB-KW"/>
</dbReference>
<evidence type="ECO:0000256" key="17">
    <source>
        <dbReference type="ARBA" id="ARBA00033368"/>
    </source>
</evidence>
<evidence type="ECO:0000259" key="19">
    <source>
        <dbReference type="Pfam" id="PF00694"/>
    </source>
</evidence>
<keyword evidence="15" id="KW-0100">Branched-chain amino acid biosynthesis</keyword>
<organism evidence="20">
    <name type="scientific">Cladocopium goreaui</name>
    <dbReference type="NCBI Taxonomy" id="2562237"/>
    <lineage>
        <taxon>Eukaryota</taxon>
        <taxon>Sar</taxon>
        <taxon>Alveolata</taxon>
        <taxon>Dinophyceae</taxon>
        <taxon>Suessiales</taxon>
        <taxon>Symbiodiniaceae</taxon>
        <taxon>Cladocopium</taxon>
    </lineage>
</organism>
<dbReference type="Gene3D" id="3.20.19.10">
    <property type="entry name" value="Aconitase, domain 4"/>
    <property type="match status" value="1"/>
</dbReference>
<evidence type="ECO:0000256" key="5">
    <source>
        <dbReference type="ARBA" id="ARBA00007185"/>
    </source>
</evidence>
<dbReference type="NCBIfam" id="NF004016">
    <property type="entry name" value="PRK05478.1"/>
    <property type="match status" value="1"/>
</dbReference>
<dbReference type="GO" id="GO:0046872">
    <property type="term" value="F:metal ion binding"/>
    <property type="evidence" value="ECO:0007669"/>
    <property type="project" value="UniProtKB-KW"/>
</dbReference>
<comment type="caution">
    <text evidence="20">The sequence shown here is derived from an EMBL/GenBank/DDBJ whole genome shotgun (WGS) entry which is preliminary data.</text>
</comment>
<keyword evidence="12" id="KW-0408">Iron</keyword>
<evidence type="ECO:0000256" key="8">
    <source>
        <dbReference type="ARBA" id="ARBA00022430"/>
    </source>
</evidence>
<dbReference type="PROSITE" id="PS00450">
    <property type="entry name" value="ACONITASE_1"/>
    <property type="match status" value="1"/>
</dbReference>
<dbReference type="InterPro" id="IPR018136">
    <property type="entry name" value="Aconitase_4Fe-4S_BS"/>
</dbReference>
<dbReference type="PROSITE" id="PS01244">
    <property type="entry name" value="ACONITASE_2"/>
    <property type="match status" value="1"/>
</dbReference>
<dbReference type="HAMAP" id="MF_01026">
    <property type="entry name" value="LeuC_type1"/>
    <property type="match status" value="1"/>
</dbReference>
<dbReference type="Pfam" id="PF00694">
    <property type="entry name" value="Aconitase_C"/>
    <property type="match status" value="1"/>
</dbReference>
<dbReference type="InterPro" id="IPR015931">
    <property type="entry name" value="Acnase/IPM_dHydase_lsu_aba_1/3"/>
</dbReference>
<gene>
    <name evidence="20" type="ORF">C1SCF055_LOCUS391</name>
</gene>
<dbReference type="SUPFAM" id="SSF52016">
    <property type="entry name" value="LeuD/IlvD-like"/>
    <property type="match status" value="1"/>
</dbReference>
<feature type="domain" description="Aconitase A/isopropylmalate dehydratase small subunit swivel" evidence="19">
    <location>
        <begin position="457"/>
        <end position="579"/>
    </location>
</feature>
<protein>
    <recommendedName>
        <fullName evidence="7">3-isopropylmalate dehydratase</fullName>
        <ecNumber evidence="6">4.2.1.33</ecNumber>
    </recommendedName>
    <alternativeName>
        <fullName evidence="16">Alpha-IPM isomerase</fullName>
    </alternativeName>
    <alternativeName>
        <fullName evidence="17">Isopropylmalate isomerase</fullName>
    </alternativeName>
</protein>
<dbReference type="InterPro" id="IPR036008">
    <property type="entry name" value="Aconitase_4Fe-4S_dom"/>
</dbReference>
<dbReference type="NCBIfam" id="NF002458">
    <property type="entry name" value="PRK01641.1"/>
    <property type="match status" value="1"/>
</dbReference>
<dbReference type="EC" id="4.2.1.33" evidence="6"/>
<keyword evidence="13" id="KW-0411">Iron-sulfur</keyword>
<name>A0A9P1BHX5_9DINO</name>
<evidence type="ECO:0000256" key="11">
    <source>
        <dbReference type="ARBA" id="ARBA00022723"/>
    </source>
</evidence>
<keyword evidence="9" id="KW-0004">4Fe-4S</keyword>
<dbReference type="AlphaFoldDB" id="A0A9P1BHX5"/>
<dbReference type="FunFam" id="3.30.499.10:FF:000007">
    <property type="entry name" value="3-isopropylmalate dehydratase large subunit"/>
    <property type="match status" value="1"/>
</dbReference>
<sequence>MSGQPKTMFEKIWDAHVVHTPEGQQTILYIDLHLVHEVTSAQAFEGLRLAGRKVRRPERTVATPDHNIPTTDRSLPIADPISKKQIDTLRKNCEEFGIRLYDLDNPKQGIVHVIGPELGFTQPGMTIVCGDSHTATHGAFGALAFGIGTSEVEHVLATQTLLQSQPKTMELRVDGKLGPGVTAKDLILYLIGQITTDGGTGYVIEYTGEAIRALSMEERMTVCNMTIEAGARAGMIGPDETTYEYLRGREFAPQGADFDAAVKRWSELPTDEGAKYDKSLKFDVANIAPHVTWGTNPGQVAPVSDTIPDPAKCTTDNERKAAEQALKYMALTPGTPISEVVIDRVFIGSCTNSRIEDLRAAAKVAAGYHVPSSVNAMVVPGSGQVKQQAEAEGLDKIFVDAGFEWREAGCSMCLAMNPDTLSPGQRCASTSNRNFEGRQGKGGRTHLVSPAMAARFMQAFTKYTGLVAAMDRVNVDTDQIIPKQFLKRIERTGFGQFLFYDWRFNADGSDNPEFELNQLEVKGASILLARANFGCGSSREHAPWALDDYGIRVIIAPSFADIFYNNCFKNGMLPIRMDDATLDDLFNRAATSGYRMTVDLETQTITDDQGLNISFEVDPFRRHCLLNALDDIGLTLEHDEKITAFEAGRS</sequence>
<proteinExistence type="inferred from homology"/>
<dbReference type="CDD" id="cd01583">
    <property type="entry name" value="IPMI"/>
    <property type="match status" value="1"/>
</dbReference>
<evidence type="ECO:0000256" key="14">
    <source>
        <dbReference type="ARBA" id="ARBA00023239"/>
    </source>
</evidence>
<reference evidence="20" key="1">
    <citation type="submission" date="2022-10" db="EMBL/GenBank/DDBJ databases">
        <authorList>
            <person name="Chen Y."/>
            <person name="Dougan E. K."/>
            <person name="Chan C."/>
            <person name="Rhodes N."/>
            <person name="Thang M."/>
        </authorList>
    </citation>
    <scope>NUCLEOTIDE SEQUENCE</scope>
</reference>
<dbReference type="NCBIfam" id="TIGR00171">
    <property type="entry name" value="leuD"/>
    <property type="match status" value="1"/>
</dbReference>
<dbReference type="InterPro" id="IPR000573">
    <property type="entry name" value="AconitaseA/IPMdHydase_ssu_swvl"/>
</dbReference>
<dbReference type="HAMAP" id="MF_01031">
    <property type="entry name" value="LeuD_type1"/>
    <property type="match status" value="1"/>
</dbReference>
<dbReference type="CDD" id="cd01577">
    <property type="entry name" value="IPMI_Swivel"/>
    <property type="match status" value="1"/>
</dbReference>
<dbReference type="InterPro" id="IPR001030">
    <property type="entry name" value="Acoase/IPM_deHydtase_lsu_aba"/>
</dbReference>
<comment type="pathway">
    <text evidence="4">Amino-acid biosynthesis; L-leucine biosynthesis; L-leucine from 3-methyl-2-oxobutanoate: step 2/4.</text>
</comment>
<dbReference type="PRINTS" id="PR00415">
    <property type="entry name" value="ACONITASE"/>
</dbReference>
<comment type="catalytic activity">
    <reaction evidence="1">
        <text>(2R,3S)-3-isopropylmalate = (2S)-2-isopropylmalate</text>
        <dbReference type="Rhea" id="RHEA:32287"/>
        <dbReference type="ChEBI" id="CHEBI:1178"/>
        <dbReference type="ChEBI" id="CHEBI:35121"/>
        <dbReference type="EC" id="4.2.1.33"/>
    </reaction>
</comment>
<dbReference type="Pfam" id="PF00330">
    <property type="entry name" value="Aconitase"/>
    <property type="match status" value="1"/>
</dbReference>
<dbReference type="PANTHER" id="PTHR43822:SF9">
    <property type="entry name" value="3-ISOPROPYLMALATE DEHYDRATASE"/>
    <property type="match status" value="1"/>
</dbReference>
<dbReference type="OrthoDB" id="2279155at2759"/>
<dbReference type="InterPro" id="IPR050067">
    <property type="entry name" value="IPM_dehydratase_rel_enz"/>
</dbReference>
<dbReference type="FunFam" id="3.20.19.10:FF:000003">
    <property type="entry name" value="3-isopropylmalate dehydratase small subunit"/>
    <property type="match status" value="1"/>
</dbReference>
<evidence type="ECO:0000313" key="23">
    <source>
        <dbReference type="Proteomes" id="UP001152797"/>
    </source>
</evidence>
<reference evidence="21" key="2">
    <citation type="submission" date="2024-04" db="EMBL/GenBank/DDBJ databases">
        <authorList>
            <person name="Chen Y."/>
            <person name="Shah S."/>
            <person name="Dougan E. K."/>
            <person name="Thang M."/>
            <person name="Chan C."/>
        </authorList>
    </citation>
    <scope>NUCLEOTIDE SEQUENCE [LARGE SCALE GENOMIC DNA]</scope>
</reference>
<dbReference type="EMBL" id="CAMXCT010000001">
    <property type="protein sequence ID" value="CAI3971801.1"/>
    <property type="molecule type" value="Genomic_DNA"/>
</dbReference>
<keyword evidence="8" id="KW-0432">Leucine biosynthesis</keyword>
<evidence type="ECO:0000256" key="15">
    <source>
        <dbReference type="ARBA" id="ARBA00023304"/>
    </source>
</evidence>
<feature type="domain" description="Aconitase/3-isopropylmalate dehydratase large subunit alpha/beta/alpha" evidence="18">
    <location>
        <begin position="10"/>
        <end position="455"/>
    </location>
</feature>
<dbReference type="InterPro" id="IPR033940">
    <property type="entry name" value="IPMI_Swivel"/>
</dbReference>
<dbReference type="NCBIfam" id="NF009116">
    <property type="entry name" value="PRK12466.1"/>
    <property type="match status" value="1"/>
</dbReference>
<evidence type="ECO:0000256" key="16">
    <source>
        <dbReference type="ARBA" id="ARBA00031631"/>
    </source>
</evidence>
<comment type="function">
    <text evidence="3">Catalyzes the isomerization between 2-isopropylmalate and 3-isopropylmalate, via the formation of 2-isopropylmaleate.</text>
</comment>
<keyword evidence="22" id="KW-0413">Isomerase</keyword>
<comment type="similarity">
    <text evidence="5">Belongs to the aconitase/IPM isomerase family.</text>
</comment>
<dbReference type="GO" id="GO:0009098">
    <property type="term" value="P:L-leucine biosynthetic process"/>
    <property type="evidence" value="ECO:0007669"/>
    <property type="project" value="UniProtKB-KW"/>
</dbReference>
<dbReference type="Proteomes" id="UP001152797">
    <property type="component" value="Unassembled WGS sequence"/>
</dbReference>
<evidence type="ECO:0000256" key="7">
    <source>
        <dbReference type="ARBA" id="ARBA00014371"/>
    </source>
</evidence>
<dbReference type="Gene3D" id="3.30.499.10">
    <property type="entry name" value="Aconitase, domain 3"/>
    <property type="match status" value="2"/>
</dbReference>
<evidence type="ECO:0000256" key="4">
    <source>
        <dbReference type="ARBA" id="ARBA00004729"/>
    </source>
</evidence>
<evidence type="ECO:0000256" key="13">
    <source>
        <dbReference type="ARBA" id="ARBA00023014"/>
    </source>
</evidence>
<evidence type="ECO:0000313" key="21">
    <source>
        <dbReference type="EMBL" id="CAL1125176.1"/>
    </source>
</evidence>
<evidence type="ECO:0000256" key="10">
    <source>
        <dbReference type="ARBA" id="ARBA00022605"/>
    </source>
</evidence>
<keyword evidence="14" id="KW-0456">Lyase</keyword>
<dbReference type="GO" id="GO:0003861">
    <property type="term" value="F:3-isopropylmalate dehydratase activity"/>
    <property type="evidence" value="ECO:0007669"/>
    <property type="project" value="UniProtKB-EC"/>
</dbReference>
<dbReference type="InterPro" id="IPR033941">
    <property type="entry name" value="IPMI_cat"/>
</dbReference>
<evidence type="ECO:0000256" key="9">
    <source>
        <dbReference type="ARBA" id="ARBA00022485"/>
    </source>
</evidence>
<dbReference type="InterPro" id="IPR015928">
    <property type="entry name" value="Aconitase/3IPM_dehydase_swvl"/>
</dbReference>
<evidence type="ECO:0000256" key="12">
    <source>
        <dbReference type="ARBA" id="ARBA00023004"/>
    </source>
</evidence>
<dbReference type="InterPro" id="IPR004431">
    <property type="entry name" value="3-IsopropMal_deHydase_ssu"/>
</dbReference>
<dbReference type="EMBL" id="CAMXCT030000001">
    <property type="protein sequence ID" value="CAL4759113.1"/>
    <property type="molecule type" value="Genomic_DNA"/>
</dbReference>
<dbReference type="InterPro" id="IPR004430">
    <property type="entry name" value="3-IsopropMal_deHydase_lsu"/>
</dbReference>
<keyword evidence="10" id="KW-0028">Amino-acid biosynthesis</keyword>
<dbReference type="EMBL" id="CAMXCT020000001">
    <property type="protein sequence ID" value="CAL1125176.1"/>
    <property type="molecule type" value="Genomic_DNA"/>
</dbReference>
<accession>A0A9P1BHX5</accession>